<dbReference type="GO" id="GO:0008395">
    <property type="term" value="F:steroid hydroxylase activity"/>
    <property type="evidence" value="ECO:0007669"/>
    <property type="project" value="TreeGrafter"/>
</dbReference>
<dbReference type="SUPFAM" id="SSF48264">
    <property type="entry name" value="Cytochrome P450"/>
    <property type="match status" value="1"/>
</dbReference>
<keyword evidence="6 8" id="KW-0408">Iron</keyword>
<protein>
    <recommendedName>
        <fullName evidence="12">Cytochrome P450</fullName>
    </recommendedName>
</protein>
<evidence type="ECO:0000256" key="3">
    <source>
        <dbReference type="ARBA" id="ARBA00022617"/>
    </source>
</evidence>
<comment type="cofactor">
    <cofactor evidence="1 8">
        <name>heme</name>
        <dbReference type="ChEBI" id="CHEBI:30413"/>
    </cofactor>
</comment>
<dbReference type="InterPro" id="IPR001128">
    <property type="entry name" value="Cyt_P450"/>
</dbReference>
<dbReference type="Gene3D" id="1.10.630.10">
    <property type="entry name" value="Cytochrome P450"/>
    <property type="match status" value="1"/>
</dbReference>
<keyword evidence="11" id="KW-1185">Reference proteome</keyword>
<feature type="transmembrane region" description="Helical" evidence="9">
    <location>
        <begin position="23"/>
        <end position="43"/>
    </location>
</feature>
<dbReference type="RefSeq" id="XP_013331426.1">
    <property type="nucleotide sequence ID" value="XM_013475972.1"/>
</dbReference>
<dbReference type="InterPro" id="IPR002403">
    <property type="entry name" value="Cyt_P450_E_grp-IV"/>
</dbReference>
<dbReference type="OrthoDB" id="1470350at2759"/>
<dbReference type="PRINTS" id="PR00465">
    <property type="entry name" value="EP450IV"/>
</dbReference>
<keyword evidence="3 8" id="KW-0349">Heme</keyword>
<dbReference type="GO" id="GO:0016705">
    <property type="term" value="F:oxidoreductase activity, acting on paired donors, with incorporation or reduction of molecular oxygen"/>
    <property type="evidence" value="ECO:0007669"/>
    <property type="project" value="InterPro"/>
</dbReference>
<comment type="caution">
    <text evidence="10">The sequence shown here is derived from an EMBL/GenBank/DDBJ whole genome shotgun (WGS) entry which is preliminary data.</text>
</comment>
<reference evidence="10 11" key="1">
    <citation type="submission" date="2015-04" db="EMBL/GenBank/DDBJ databases">
        <authorList>
            <person name="Heijne W.H."/>
            <person name="Fedorova N.D."/>
            <person name="Nierman W.C."/>
            <person name="Vollebregt A.W."/>
            <person name="Zhao Z."/>
            <person name="Wu L."/>
            <person name="Kumar M."/>
            <person name="Stam H."/>
            <person name="van den Berg M.A."/>
            <person name="Pel H.J."/>
        </authorList>
    </citation>
    <scope>NUCLEOTIDE SEQUENCE [LARGE SCALE GENOMIC DNA]</scope>
    <source>
        <strain evidence="10 11">CBS 393.64</strain>
    </source>
</reference>
<evidence type="ECO:0000256" key="1">
    <source>
        <dbReference type="ARBA" id="ARBA00001971"/>
    </source>
</evidence>
<evidence type="ECO:0000313" key="10">
    <source>
        <dbReference type="EMBL" id="KKA24814.1"/>
    </source>
</evidence>
<dbReference type="GeneID" id="25313524"/>
<evidence type="ECO:0000256" key="4">
    <source>
        <dbReference type="ARBA" id="ARBA00022723"/>
    </source>
</evidence>
<organism evidence="10 11">
    <name type="scientific">Rasamsonia emersonii (strain ATCC 16479 / CBS 393.64 / IMI 116815)</name>
    <dbReference type="NCBI Taxonomy" id="1408163"/>
    <lineage>
        <taxon>Eukaryota</taxon>
        <taxon>Fungi</taxon>
        <taxon>Dikarya</taxon>
        <taxon>Ascomycota</taxon>
        <taxon>Pezizomycotina</taxon>
        <taxon>Eurotiomycetes</taxon>
        <taxon>Eurotiomycetidae</taxon>
        <taxon>Eurotiales</taxon>
        <taxon>Trichocomaceae</taxon>
        <taxon>Rasamsonia</taxon>
    </lineage>
</organism>
<evidence type="ECO:0000313" key="11">
    <source>
        <dbReference type="Proteomes" id="UP000053958"/>
    </source>
</evidence>
<gene>
    <name evidence="10" type="ORF">T310_1173</name>
</gene>
<keyword evidence="9" id="KW-0472">Membrane</keyword>
<name>A0A0F4Z2R1_RASE3</name>
<keyword evidence="9" id="KW-1133">Transmembrane helix</keyword>
<comment type="similarity">
    <text evidence="2">Belongs to the cytochrome P450 family.</text>
</comment>
<evidence type="ECO:0000256" key="8">
    <source>
        <dbReference type="PIRSR" id="PIRSR602403-1"/>
    </source>
</evidence>
<dbReference type="AlphaFoldDB" id="A0A0F4Z2R1"/>
<dbReference type="InterPro" id="IPR036396">
    <property type="entry name" value="Cyt_P450_sf"/>
</dbReference>
<dbReference type="Proteomes" id="UP000053958">
    <property type="component" value="Unassembled WGS sequence"/>
</dbReference>
<sequence>MESLATDIRAISTRVLDFNNSEYASLITPVLVTLILPAALWFLTRKKDASSNEPPVAPYWIPYVGHLLDFLRDPGGLVRSLKKKYPNSPFTLIMMGTKFHVFSSPEAVSTVFSRSRDYLFHPVVASMMKNGIALPEADQPKFEVPIAEFSSDQKDSRAFVEANHAVYVKYLSGRYVDATMEVYSRHFSDVLKQLLPDSSQPAGKVIHLHEEMQKLVFFTSLSTFFGKRLQPVYPEIWEDYKLVNNALYVGVRSNLAFTLQPRAQKARSRLLAAFDRWVDTELDDWDEKDGIWNEKWGLRLNWEREALLRQHGFSLRGRSCSQASFLWVIWRSNAHACSIITNAAPMTTWLLINIIQSPSLLERFRAECQQARLSDPSDPSSVRFDMAQLKSSPFVQGVWKEALRLGSASAAARVLARDVELQGYTLKRGSVVLLPVQLLHFDPDVFDDPHTFNPDRWIPGDEDDARTAQKQKRQNANLRPFGGGSGICSGRFVAEQEALLAAATLLTQCDFHVEAGQTFQLNPRSLGIMSPLRDIRVRLTRRPA</sequence>
<feature type="binding site" description="axial binding residue" evidence="8">
    <location>
        <position position="488"/>
    </location>
    <ligand>
        <name>heme</name>
        <dbReference type="ChEBI" id="CHEBI:30413"/>
    </ligand>
    <ligandPart>
        <name>Fe</name>
        <dbReference type="ChEBI" id="CHEBI:18248"/>
    </ligandPart>
</feature>
<dbReference type="PANTHER" id="PTHR24304">
    <property type="entry name" value="CYTOCHROME P450 FAMILY 7"/>
    <property type="match status" value="1"/>
</dbReference>
<proteinExistence type="inferred from homology"/>
<keyword evidence="5" id="KW-0560">Oxidoreductase</keyword>
<dbReference type="GO" id="GO:0005506">
    <property type="term" value="F:iron ion binding"/>
    <property type="evidence" value="ECO:0007669"/>
    <property type="project" value="InterPro"/>
</dbReference>
<evidence type="ECO:0000256" key="5">
    <source>
        <dbReference type="ARBA" id="ARBA00023002"/>
    </source>
</evidence>
<dbReference type="EMBL" id="LASV01000048">
    <property type="protein sequence ID" value="KKA24814.1"/>
    <property type="molecule type" value="Genomic_DNA"/>
</dbReference>
<dbReference type="InterPro" id="IPR050529">
    <property type="entry name" value="CYP450_sterol_14alpha_dmase"/>
</dbReference>
<evidence type="ECO:0000256" key="9">
    <source>
        <dbReference type="SAM" id="Phobius"/>
    </source>
</evidence>
<evidence type="ECO:0008006" key="12">
    <source>
        <dbReference type="Google" id="ProtNLM"/>
    </source>
</evidence>
<keyword evidence="4 8" id="KW-0479">Metal-binding</keyword>
<dbReference type="STRING" id="1408163.A0A0F4Z2R1"/>
<keyword evidence="7" id="KW-0503">Monooxygenase</keyword>
<evidence type="ECO:0000256" key="7">
    <source>
        <dbReference type="ARBA" id="ARBA00023033"/>
    </source>
</evidence>
<keyword evidence="9" id="KW-0812">Transmembrane</keyword>
<dbReference type="Pfam" id="PF00067">
    <property type="entry name" value="p450"/>
    <property type="match status" value="1"/>
</dbReference>
<accession>A0A0F4Z2R1</accession>
<dbReference type="PANTHER" id="PTHR24304:SF2">
    <property type="entry name" value="24-HYDROXYCHOLESTEROL 7-ALPHA-HYDROXYLASE"/>
    <property type="match status" value="1"/>
</dbReference>
<evidence type="ECO:0000256" key="2">
    <source>
        <dbReference type="ARBA" id="ARBA00010617"/>
    </source>
</evidence>
<dbReference type="GO" id="GO:0020037">
    <property type="term" value="F:heme binding"/>
    <property type="evidence" value="ECO:0007669"/>
    <property type="project" value="InterPro"/>
</dbReference>
<evidence type="ECO:0000256" key="6">
    <source>
        <dbReference type="ARBA" id="ARBA00023004"/>
    </source>
</evidence>